<dbReference type="EMBL" id="NIRI02000042">
    <property type="protein sequence ID" value="KAG5450657.1"/>
    <property type="molecule type" value="Genomic_DNA"/>
</dbReference>
<evidence type="ECO:0000256" key="8">
    <source>
        <dbReference type="ARBA" id="ARBA00022776"/>
    </source>
</evidence>
<evidence type="ECO:0000256" key="11">
    <source>
        <dbReference type="SAM" id="MobiDB-lite"/>
    </source>
</evidence>
<feature type="compositionally biased region" description="Acidic residues" evidence="11">
    <location>
        <begin position="895"/>
        <end position="904"/>
    </location>
</feature>
<dbReference type="GO" id="GO:0000796">
    <property type="term" value="C:condensin complex"/>
    <property type="evidence" value="ECO:0007669"/>
    <property type="project" value="InterPro"/>
</dbReference>
<feature type="region of interest" description="Disordered" evidence="11">
    <location>
        <begin position="1"/>
        <end position="93"/>
    </location>
</feature>
<evidence type="ECO:0000256" key="4">
    <source>
        <dbReference type="ARBA" id="ARBA00016065"/>
    </source>
</evidence>
<feature type="region of interest" description="Disordered" evidence="11">
    <location>
        <begin position="858"/>
        <end position="904"/>
    </location>
</feature>
<evidence type="ECO:0000313" key="13">
    <source>
        <dbReference type="Proteomes" id="UP000286415"/>
    </source>
</evidence>
<evidence type="ECO:0000313" key="12">
    <source>
        <dbReference type="EMBL" id="KAG5450657.1"/>
    </source>
</evidence>
<keyword evidence="9" id="KW-0226">DNA condensation</keyword>
<dbReference type="GO" id="GO:0005737">
    <property type="term" value="C:cytoplasm"/>
    <property type="evidence" value="ECO:0007669"/>
    <property type="project" value="UniProtKB-SubCell"/>
</dbReference>
<feature type="compositionally biased region" description="Polar residues" evidence="11">
    <location>
        <begin position="730"/>
        <end position="749"/>
    </location>
</feature>
<feature type="region of interest" description="Disordered" evidence="11">
    <location>
        <begin position="324"/>
        <end position="344"/>
    </location>
</feature>
<feature type="compositionally biased region" description="Polar residues" evidence="11">
    <location>
        <begin position="67"/>
        <end position="78"/>
    </location>
</feature>
<dbReference type="GO" id="GO:0003682">
    <property type="term" value="F:chromatin binding"/>
    <property type="evidence" value="ECO:0007669"/>
    <property type="project" value="TreeGrafter"/>
</dbReference>
<evidence type="ECO:0000256" key="7">
    <source>
        <dbReference type="ARBA" id="ARBA00022618"/>
    </source>
</evidence>
<evidence type="ECO:0000256" key="10">
    <source>
        <dbReference type="ARBA" id="ARBA00023306"/>
    </source>
</evidence>
<keyword evidence="6" id="KW-0963">Cytoplasm</keyword>
<protein>
    <recommendedName>
        <fullName evidence="4">Condensin complex subunit 2</fullName>
    </recommendedName>
</protein>
<proteinExistence type="inferred from homology"/>
<comment type="subcellular location">
    <subcellularLocation>
        <location evidence="1">Chromosome</location>
    </subcellularLocation>
    <subcellularLocation>
        <location evidence="2">Cytoplasm</location>
    </subcellularLocation>
</comment>
<accession>A0A8T1MML8</accession>
<feature type="region of interest" description="Disordered" evidence="11">
    <location>
        <begin position="171"/>
        <end position="208"/>
    </location>
</feature>
<keyword evidence="13" id="KW-1185">Reference proteome</keyword>
<name>A0A8T1MML8_CLOSI</name>
<keyword evidence="8" id="KW-0498">Mitosis</keyword>
<keyword evidence="10" id="KW-0131">Cell cycle</keyword>
<evidence type="ECO:0000256" key="3">
    <source>
        <dbReference type="ARBA" id="ARBA00009471"/>
    </source>
</evidence>
<comment type="caution">
    <text evidence="12">The sequence shown here is derived from an EMBL/GenBank/DDBJ whole genome shotgun (WGS) entry which is preliminary data.</text>
</comment>
<dbReference type="OrthoDB" id="362021at2759"/>
<dbReference type="InterPro" id="IPR022816">
    <property type="entry name" value="Condensin_barren_su2"/>
</dbReference>
<evidence type="ECO:0000256" key="5">
    <source>
        <dbReference type="ARBA" id="ARBA00022454"/>
    </source>
</evidence>
<dbReference type="PANTHER" id="PTHR13108:SF9">
    <property type="entry name" value="CONDENSIN COMPLEX SUBUNIT 2"/>
    <property type="match status" value="1"/>
</dbReference>
<evidence type="ECO:0000256" key="1">
    <source>
        <dbReference type="ARBA" id="ARBA00004286"/>
    </source>
</evidence>
<comment type="similarity">
    <text evidence="3">Belongs to the CND2 (condensin subunit 2) family.</text>
</comment>
<reference evidence="12 13" key="1">
    <citation type="journal article" date="2018" name="Biotechnol. Adv.">
        <title>Improved genomic resources and new bioinformatic workflow for the carcinogenic parasite Clonorchis sinensis: Biotechnological implications.</title>
        <authorList>
            <person name="Wang D."/>
            <person name="Korhonen P.K."/>
            <person name="Gasser R.B."/>
            <person name="Young N.D."/>
        </authorList>
    </citation>
    <scope>NUCLEOTIDE SEQUENCE [LARGE SCALE GENOMIC DNA]</scope>
    <source>
        <strain evidence="12">Cs-k2</strain>
    </source>
</reference>
<keyword evidence="5" id="KW-0158">Chromosome</keyword>
<dbReference type="PIRSF" id="PIRSF017126">
    <property type="entry name" value="Condensin_H"/>
    <property type="match status" value="1"/>
</dbReference>
<dbReference type="GO" id="GO:0007076">
    <property type="term" value="P:mitotic chromosome condensation"/>
    <property type="evidence" value="ECO:0007669"/>
    <property type="project" value="InterPro"/>
</dbReference>
<organism evidence="12 13">
    <name type="scientific">Clonorchis sinensis</name>
    <name type="common">Chinese liver fluke</name>
    <dbReference type="NCBI Taxonomy" id="79923"/>
    <lineage>
        <taxon>Eukaryota</taxon>
        <taxon>Metazoa</taxon>
        <taxon>Spiralia</taxon>
        <taxon>Lophotrochozoa</taxon>
        <taxon>Platyhelminthes</taxon>
        <taxon>Trematoda</taxon>
        <taxon>Digenea</taxon>
        <taxon>Opisthorchiida</taxon>
        <taxon>Opisthorchiata</taxon>
        <taxon>Opisthorchiidae</taxon>
        <taxon>Clonorchis</taxon>
    </lineage>
</organism>
<evidence type="ECO:0000256" key="2">
    <source>
        <dbReference type="ARBA" id="ARBA00004496"/>
    </source>
</evidence>
<feature type="region of interest" description="Disordered" evidence="11">
    <location>
        <begin position="725"/>
        <end position="777"/>
    </location>
</feature>
<keyword evidence="7" id="KW-0132">Cell division</keyword>
<evidence type="ECO:0000256" key="6">
    <source>
        <dbReference type="ARBA" id="ARBA00022490"/>
    </source>
</evidence>
<reference evidence="12 13" key="2">
    <citation type="journal article" date="2021" name="Genomics">
        <title>High-quality reference genome for Clonorchis sinensis.</title>
        <authorList>
            <person name="Young N.D."/>
            <person name="Stroehlein A.J."/>
            <person name="Kinkar L."/>
            <person name="Wang T."/>
            <person name="Sohn W.M."/>
            <person name="Chang B.C.H."/>
            <person name="Kaur P."/>
            <person name="Weisz D."/>
            <person name="Dudchenko O."/>
            <person name="Aiden E.L."/>
            <person name="Korhonen P.K."/>
            <person name="Gasser R.B."/>
        </authorList>
    </citation>
    <scope>NUCLEOTIDE SEQUENCE [LARGE SCALE GENOMIC DNA]</scope>
    <source>
        <strain evidence="12">Cs-k2</strain>
    </source>
</reference>
<dbReference type="PANTHER" id="PTHR13108">
    <property type="entry name" value="CONDENSIN COMPLEX SUBUNIT 2"/>
    <property type="match status" value="1"/>
</dbReference>
<dbReference type="Pfam" id="PF05786">
    <property type="entry name" value="Cnd2"/>
    <property type="match status" value="1"/>
</dbReference>
<dbReference type="AlphaFoldDB" id="A0A8T1MML8"/>
<dbReference type="GO" id="GO:0051301">
    <property type="term" value="P:cell division"/>
    <property type="evidence" value="ECO:0007669"/>
    <property type="project" value="UniProtKB-KW"/>
</dbReference>
<evidence type="ECO:0000256" key="9">
    <source>
        <dbReference type="ARBA" id="ARBA00023067"/>
    </source>
</evidence>
<gene>
    <name evidence="12" type="ORF">CSKR_108795</name>
</gene>
<sequence>MMLTERRQGLENPVQKLDSSDDEFTIQRMVRKVRTSPKPSRLIFEDENDDEDERCARRKSRLLEPHPTTTHSPRPNETSNRRRSDAAAPRGISQTQIGEHYGNCIRLAAENKITAKNAFNLHLIDYMSDMLKNEDYASFQIASSSLDAGAKIYAGRVDAVHQETYQVLTGLGRSDKAPAENAEDCTEGEPGTQHPAKPGQPRKTQPQRDIIQKQLSKIRSKALTSKADVDPLFQHQTSAYDDGGTAELRLNQLRSLDETCTLILDSSTPVIQAVQQTSTESIDVHGLANTIHLLLPSMANQLAMCPSLRNFRFTDWDVSNDSTTLLSLPPSPATPTGGDPLPNDADDHFSDNAIDDDTLVAAPPEEVEQIIPCGSDADAALRNGNDLIERIPSPSEPARQDTDVLADSELFVSSLKSMLGKQYEHFGQLNDHILGMWAGPEHWRKKTKRRRFDPITGLEVTVSCLSRTADADAQNENVETDVVLVGKDRKASRTKKPKIAKVIYDPARLPSENRTRNGSLARNTWPKGVLSEGVPNSAAANATVYKEQYRQKASKQMNLLPSQWTDVRQTLYQLYNREVILEPTHHSESNLPPNVKGIEPGDMGVAQPNSEFCAILDHPDGPHAITLDAMNDNHLDDEPPDSPICVGDDDDDDMGLPFHGLFTQFTNAQGEFTTLGGLDLVSQPRKVARIEIDYARTAKMINVRRLKLAMWNFLEHTLPHPLNGARSPMSVASTSSAPDGASLTPSLSGEPTAAPEVPGPLASESTTSTQMEGHPDVRVPGAVSFRTLIGSLSSRISWQMAKELSIPIAFNCLLHLSNEKDLYLEPVSGFSDIFVSQGLPQFEIEALKVYQSEHFHNDEIGPDGSAKRHSRSDNVRQKKAKRHRASTLDSWLVDGEPDEVQSPT</sequence>
<dbReference type="Proteomes" id="UP000286415">
    <property type="component" value="Unassembled WGS sequence"/>
</dbReference>